<proteinExistence type="predicted"/>
<comment type="caution">
    <text evidence="2">The sequence shown here is derived from an EMBL/GenBank/DDBJ whole genome shotgun (WGS) entry which is preliminary data.</text>
</comment>
<evidence type="ECO:0000313" key="3">
    <source>
        <dbReference type="Proteomes" id="UP000578819"/>
    </source>
</evidence>
<feature type="transmembrane region" description="Helical" evidence="1">
    <location>
        <begin position="72"/>
        <end position="91"/>
    </location>
</feature>
<evidence type="ECO:0000256" key="1">
    <source>
        <dbReference type="SAM" id="Phobius"/>
    </source>
</evidence>
<evidence type="ECO:0000313" key="2">
    <source>
        <dbReference type="EMBL" id="MBB4960056.1"/>
    </source>
</evidence>
<keyword evidence="1" id="KW-1133">Transmembrane helix</keyword>
<reference evidence="2 3" key="1">
    <citation type="submission" date="2020-08" db="EMBL/GenBank/DDBJ databases">
        <title>Sequencing the genomes of 1000 actinobacteria strains.</title>
        <authorList>
            <person name="Klenk H.-P."/>
        </authorList>
    </citation>
    <scope>NUCLEOTIDE SEQUENCE [LARGE SCALE GENOMIC DNA]</scope>
    <source>
        <strain evidence="2 3">DSM 45886</strain>
    </source>
</reference>
<sequence>MKDRWLPLGVLAGVLFAVNVVARLIIRFGFADDVDAADRMSLGMFALIGVILGTVAFLWGRRRPVSQWSPEVAGAVLVALTLTIFVGPFISGTQPFANGAGQFFSQIWLYAGFTLGGALIGFLVLTALGLDYRSQSLKRYAESRQAKPRKIVRR</sequence>
<keyword evidence="1" id="KW-0812">Transmembrane</keyword>
<accession>A0A7W7ST34</accession>
<keyword evidence="1" id="KW-0472">Membrane</keyword>
<dbReference type="AlphaFoldDB" id="A0A7W7ST34"/>
<dbReference type="RefSeq" id="WP_184535880.1">
    <property type="nucleotide sequence ID" value="NZ_JACHJW010000001.1"/>
</dbReference>
<organism evidence="2 3">
    <name type="scientific">Micromonospora polyrhachis</name>
    <dbReference type="NCBI Taxonomy" id="1282883"/>
    <lineage>
        <taxon>Bacteria</taxon>
        <taxon>Bacillati</taxon>
        <taxon>Actinomycetota</taxon>
        <taxon>Actinomycetes</taxon>
        <taxon>Micromonosporales</taxon>
        <taxon>Micromonosporaceae</taxon>
        <taxon>Micromonospora</taxon>
    </lineage>
</organism>
<dbReference type="Proteomes" id="UP000578819">
    <property type="component" value="Unassembled WGS sequence"/>
</dbReference>
<gene>
    <name evidence="2" type="ORF">FHR38_003789</name>
</gene>
<feature type="transmembrane region" description="Helical" evidence="1">
    <location>
        <begin position="41"/>
        <end position="60"/>
    </location>
</feature>
<dbReference type="EMBL" id="JACHJW010000001">
    <property type="protein sequence ID" value="MBB4960056.1"/>
    <property type="molecule type" value="Genomic_DNA"/>
</dbReference>
<protein>
    <submittedName>
        <fullName evidence="2">Uncharacterized protein</fullName>
    </submittedName>
</protein>
<feature type="transmembrane region" description="Helical" evidence="1">
    <location>
        <begin position="107"/>
        <end position="130"/>
    </location>
</feature>
<keyword evidence="3" id="KW-1185">Reference proteome</keyword>
<name>A0A7W7ST34_9ACTN</name>